<sequence length="194" mass="21668">MGCFLSKTKPKAKAKNRLNIVVCSNSGEDSVQGLIRHITENMSDVVGSASVKFAPLPFNVADMKTFEFRGIDALLLCHSMDIKGPFRSGYGFSSIYHKFLYKAKRCLGKKKVAVIVHDYKGLSREALETYSKTNKSTFNMTSLVLTLGRLAAGGGSTQMTDVQLVEFKSFFEGALSCRRIVGAFYRFFYRLIRQ</sequence>
<dbReference type="EnsemblMetazoa" id="XM_030999350">
    <property type="protein sequence ID" value="XP_030855210"/>
    <property type="gene ID" value="LOC115918020"/>
</dbReference>
<reference evidence="2" key="1">
    <citation type="submission" date="2015-02" db="EMBL/GenBank/DDBJ databases">
        <title>Genome sequencing for Strongylocentrotus purpuratus.</title>
        <authorList>
            <person name="Murali S."/>
            <person name="Liu Y."/>
            <person name="Vee V."/>
            <person name="English A."/>
            <person name="Wang M."/>
            <person name="Skinner E."/>
            <person name="Han Y."/>
            <person name="Muzny D.M."/>
            <person name="Worley K.C."/>
            <person name="Gibbs R.A."/>
        </authorList>
    </citation>
    <scope>NUCLEOTIDE SEQUENCE</scope>
</reference>
<reference evidence="1" key="2">
    <citation type="submission" date="2021-01" db="UniProtKB">
        <authorList>
            <consortium name="EnsemblMetazoa"/>
        </authorList>
    </citation>
    <scope>IDENTIFICATION</scope>
</reference>
<name>A0A7M7PTW4_STRPU</name>
<evidence type="ECO:0000313" key="1">
    <source>
        <dbReference type="EnsemblMetazoa" id="XP_030855210"/>
    </source>
</evidence>
<organism evidence="1 2">
    <name type="scientific">Strongylocentrotus purpuratus</name>
    <name type="common">Purple sea urchin</name>
    <dbReference type="NCBI Taxonomy" id="7668"/>
    <lineage>
        <taxon>Eukaryota</taxon>
        <taxon>Metazoa</taxon>
        <taxon>Echinodermata</taxon>
        <taxon>Eleutherozoa</taxon>
        <taxon>Echinozoa</taxon>
        <taxon>Echinoidea</taxon>
        <taxon>Euechinoidea</taxon>
        <taxon>Echinacea</taxon>
        <taxon>Camarodonta</taxon>
        <taxon>Echinidea</taxon>
        <taxon>Strongylocentrotidae</taxon>
        <taxon>Strongylocentrotus</taxon>
    </lineage>
</organism>
<protein>
    <submittedName>
        <fullName evidence="1">Uncharacterized protein</fullName>
    </submittedName>
</protein>
<dbReference type="KEGG" id="spu:115918020"/>
<dbReference type="GeneID" id="115918020"/>
<dbReference type="Proteomes" id="UP000007110">
    <property type="component" value="Unassembled WGS sequence"/>
</dbReference>
<proteinExistence type="predicted"/>
<dbReference type="InParanoid" id="A0A7M7PTW4"/>
<dbReference type="RefSeq" id="XP_030855210.1">
    <property type="nucleotide sequence ID" value="XM_030999350.1"/>
</dbReference>
<accession>A0A7M7PTW4</accession>
<evidence type="ECO:0000313" key="2">
    <source>
        <dbReference type="Proteomes" id="UP000007110"/>
    </source>
</evidence>
<dbReference type="AlphaFoldDB" id="A0A7M7PTW4"/>
<keyword evidence="2" id="KW-1185">Reference proteome</keyword>